<name>A0A9W8Z2D6_9PEZI</name>
<feature type="compositionally biased region" description="Gly residues" evidence="7">
    <location>
        <begin position="137"/>
        <end position="147"/>
    </location>
</feature>
<dbReference type="InterPro" id="IPR001969">
    <property type="entry name" value="Aspartic_peptidase_AS"/>
</dbReference>
<feature type="compositionally biased region" description="Gly residues" evidence="7">
    <location>
        <begin position="112"/>
        <end position="130"/>
    </location>
</feature>
<gene>
    <name evidence="10" type="ORF">N0V93_001818</name>
</gene>
<proteinExistence type="inferred from homology"/>
<evidence type="ECO:0000256" key="4">
    <source>
        <dbReference type="ARBA" id="ARBA00022801"/>
    </source>
</evidence>
<keyword evidence="4 6" id="KW-0378">Hydrolase</keyword>
<dbReference type="PANTHER" id="PTHR47966:SF2">
    <property type="entry name" value="ASPERGILLOPEPSIN-1-RELATED"/>
    <property type="match status" value="1"/>
</dbReference>
<evidence type="ECO:0000259" key="9">
    <source>
        <dbReference type="PROSITE" id="PS51767"/>
    </source>
</evidence>
<evidence type="ECO:0000256" key="3">
    <source>
        <dbReference type="ARBA" id="ARBA00022750"/>
    </source>
</evidence>
<evidence type="ECO:0000256" key="1">
    <source>
        <dbReference type="ARBA" id="ARBA00007447"/>
    </source>
</evidence>
<dbReference type="GO" id="GO:0006508">
    <property type="term" value="P:proteolysis"/>
    <property type="evidence" value="ECO:0007669"/>
    <property type="project" value="UniProtKB-KW"/>
</dbReference>
<feature type="region of interest" description="Disordered" evidence="7">
    <location>
        <begin position="112"/>
        <end position="177"/>
    </location>
</feature>
<evidence type="ECO:0000313" key="11">
    <source>
        <dbReference type="Proteomes" id="UP001140453"/>
    </source>
</evidence>
<dbReference type="FunFam" id="2.40.70.10:FF:000026">
    <property type="entry name" value="Endothiapepsin"/>
    <property type="match status" value="1"/>
</dbReference>
<dbReference type="FunFam" id="2.40.70.10:FF:000024">
    <property type="entry name" value="Endothiapepsin"/>
    <property type="match status" value="1"/>
</dbReference>
<sequence length="512" mass="52319">MKYVAVAALAASLVGAAPTSIADLLELATEQVSEFEVVGLGGMTLRAQQQYNENFISAGRGPRSYLKSLAKYSSFGATIDPQLVCIVDEILQELGLAGVAGAASAECAALTGGTGSINGGRPGSGTGSGTGARPTGAGSGRPTGTGTGARPTATGTGSQAPNGTRPGNSTGSGQGEVAANPQMQDVEYLSPVQIGNPPQTLMLDFDTGSSDLWVFSSETPASQAQGHTVLNLNQSSSAQLVQGAEWQIQYGDGSTAQGNVYRDTVTVGGVTVQDQAIEVATTVSGSFTQDTATSGLLGLGMDSINQVTINNARSPQKTFFSNAKASLAMPVFSVNLKAGAAGNYNFGFIDQTEFTGSVNFVPVNASQGFWQFAATGFQVGNTQATQFAHQAIADTGTTLMLMPQQVVQAYYSQVPSAQNNAQVGGIVFDCGETLPSFTAIINGYQAVVPGNIIKFAPVTGTAMTPGTQCFGGIQAASGLPFAIYGDIFLKAQFTVFDAGNMRIGFAAKSAGN</sequence>
<dbReference type="InterPro" id="IPR033121">
    <property type="entry name" value="PEPTIDASE_A1"/>
</dbReference>
<evidence type="ECO:0000256" key="7">
    <source>
        <dbReference type="SAM" id="MobiDB-lite"/>
    </source>
</evidence>
<feature type="chain" id="PRO_5040967256" description="Peptidase A1 domain-containing protein" evidence="8">
    <location>
        <begin position="17"/>
        <end position="512"/>
    </location>
</feature>
<keyword evidence="3 6" id="KW-0064">Aspartyl protease</keyword>
<feature type="active site" evidence="5">
    <location>
        <position position="206"/>
    </location>
</feature>
<organism evidence="10 11">
    <name type="scientific">Gnomoniopsis smithogilvyi</name>
    <dbReference type="NCBI Taxonomy" id="1191159"/>
    <lineage>
        <taxon>Eukaryota</taxon>
        <taxon>Fungi</taxon>
        <taxon>Dikarya</taxon>
        <taxon>Ascomycota</taxon>
        <taxon>Pezizomycotina</taxon>
        <taxon>Sordariomycetes</taxon>
        <taxon>Sordariomycetidae</taxon>
        <taxon>Diaporthales</taxon>
        <taxon>Gnomoniaceae</taxon>
        <taxon>Gnomoniopsis</taxon>
    </lineage>
</organism>
<keyword evidence="11" id="KW-1185">Reference proteome</keyword>
<feature type="active site" evidence="5">
    <location>
        <position position="394"/>
    </location>
</feature>
<keyword evidence="8" id="KW-0732">Signal</keyword>
<feature type="compositionally biased region" description="Polar residues" evidence="7">
    <location>
        <begin position="159"/>
        <end position="171"/>
    </location>
</feature>
<dbReference type="SUPFAM" id="SSF50630">
    <property type="entry name" value="Acid proteases"/>
    <property type="match status" value="1"/>
</dbReference>
<dbReference type="PRINTS" id="PR00792">
    <property type="entry name" value="PEPSIN"/>
</dbReference>
<reference evidence="10" key="1">
    <citation type="submission" date="2022-10" db="EMBL/GenBank/DDBJ databases">
        <title>Tapping the CABI collections for fungal endophytes: first genome assemblies for Collariella, Neodidymelliopsis, Ascochyta clinopodiicola, Didymella pomorum, Didymosphaeria variabile, Neocosmospora piperis and Neocucurbitaria cava.</title>
        <authorList>
            <person name="Hill R."/>
        </authorList>
    </citation>
    <scope>NUCLEOTIDE SEQUENCE</scope>
    <source>
        <strain evidence="10">IMI 355082</strain>
    </source>
</reference>
<comment type="similarity">
    <text evidence="1 6">Belongs to the peptidase A1 family.</text>
</comment>
<dbReference type="InterPro" id="IPR021109">
    <property type="entry name" value="Peptidase_aspartic_dom_sf"/>
</dbReference>
<dbReference type="PANTHER" id="PTHR47966">
    <property type="entry name" value="BETA-SITE APP-CLEAVING ENZYME, ISOFORM A-RELATED"/>
    <property type="match status" value="1"/>
</dbReference>
<evidence type="ECO:0000256" key="6">
    <source>
        <dbReference type="RuleBase" id="RU000454"/>
    </source>
</evidence>
<dbReference type="GO" id="GO:0004190">
    <property type="term" value="F:aspartic-type endopeptidase activity"/>
    <property type="evidence" value="ECO:0007669"/>
    <property type="project" value="UniProtKB-KW"/>
</dbReference>
<feature type="signal peptide" evidence="8">
    <location>
        <begin position="1"/>
        <end position="16"/>
    </location>
</feature>
<dbReference type="Gene3D" id="2.40.70.10">
    <property type="entry name" value="Acid Proteases"/>
    <property type="match status" value="2"/>
</dbReference>
<evidence type="ECO:0000256" key="8">
    <source>
        <dbReference type="SAM" id="SignalP"/>
    </source>
</evidence>
<keyword evidence="2 6" id="KW-0645">Protease</keyword>
<comment type="caution">
    <text evidence="10">The sequence shown here is derived from an EMBL/GenBank/DDBJ whole genome shotgun (WGS) entry which is preliminary data.</text>
</comment>
<evidence type="ECO:0000256" key="2">
    <source>
        <dbReference type="ARBA" id="ARBA00022670"/>
    </source>
</evidence>
<evidence type="ECO:0000313" key="10">
    <source>
        <dbReference type="EMBL" id="KAJ4397586.1"/>
    </source>
</evidence>
<feature type="domain" description="Peptidase A1" evidence="9">
    <location>
        <begin position="188"/>
        <end position="506"/>
    </location>
</feature>
<dbReference type="Proteomes" id="UP001140453">
    <property type="component" value="Unassembled WGS sequence"/>
</dbReference>
<feature type="compositionally biased region" description="Low complexity" evidence="7">
    <location>
        <begin position="148"/>
        <end position="158"/>
    </location>
</feature>
<dbReference type="InterPro" id="IPR001461">
    <property type="entry name" value="Aspartic_peptidase_A1"/>
</dbReference>
<dbReference type="AlphaFoldDB" id="A0A9W8Z2D6"/>
<evidence type="ECO:0000256" key="5">
    <source>
        <dbReference type="PIRSR" id="PIRSR601461-1"/>
    </source>
</evidence>
<dbReference type="PROSITE" id="PS00141">
    <property type="entry name" value="ASP_PROTEASE"/>
    <property type="match status" value="2"/>
</dbReference>
<dbReference type="PROSITE" id="PS51767">
    <property type="entry name" value="PEPTIDASE_A1"/>
    <property type="match status" value="1"/>
</dbReference>
<dbReference type="InterPro" id="IPR034163">
    <property type="entry name" value="Aspergillopepsin-like_cat_dom"/>
</dbReference>
<dbReference type="Pfam" id="PF00026">
    <property type="entry name" value="Asp"/>
    <property type="match status" value="1"/>
</dbReference>
<protein>
    <recommendedName>
        <fullName evidence="9">Peptidase A1 domain-containing protein</fullName>
    </recommendedName>
</protein>
<dbReference type="OrthoDB" id="2747330at2759"/>
<accession>A0A9W8Z2D6</accession>
<dbReference type="EMBL" id="JAPEVB010000001">
    <property type="protein sequence ID" value="KAJ4397586.1"/>
    <property type="molecule type" value="Genomic_DNA"/>
</dbReference>
<dbReference type="CDD" id="cd06097">
    <property type="entry name" value="Aspergillopepsin_like"/>
    <property type="match status" value="1"/>
</dbReference>